<dbReference type="PROSITE" id="PS51819">
    <property type="entry name" value="VOC"/>
    <property type="match status" value="1"/>
</dbReference>
<reference evidence="2" key="1">
    <citation type="submission" date="2021-02" db="EMBL/GenBank/DDBJ databases">
        <title>Skermanella TT6 skin isolate.</title>
        <authorList>
            <person name="Lee K."/>
            <person name="Ganzorig M."/>
        </authorList>
    </citation>
    <scope>NUCLEOTIDE SEQUENCE</scope>
    <source>
        <strain evidence="2">TT6</strain>
    </source>
</reference>
<gene>
    <name evidence="2" type="ORF">IGS68_19005</name>
</gene>
<dbReference type="PANTHER" id="PTHR35006">
    <property type="entry name" value="GLYOXALASE FAMILY PROTEIN (AFU_ORTHOLOGUE AFUA_5G14830)"/>
    <property type="match status" value="1"/>
</dbReference>
<dbReference type="SUPFAM" id="SSF54593">
    <property type="entry name" value="Glyoxalase/Bleomycin resistance protein/Dihydroxybiphenyl dioxygenase"/>
    <property type="match status" value="1"/>
</dbReference>
<name>A0ABX7B1H2_9PROT</name>
<dbReference type="Pfam" id="PF00903">
    <property type="entry name" value="Glyoxalase"/>
    <property type="match status" value="1"/>
</dbReference>
<dbReference type="InterPro" id="IPR004360">
    <property type="entry name" value="Glyas_Fos-R_dOase_dom"/>
</dbReference>
<dbReference type="PANTHER" id="PTHR35006:SF1">
    <property type="entry name" value="BLL2941 PROTEIN"/>
    <property type="match status" value="1"/>
</dbReference>
<evidence type="ECO:0000313" key="3">
    <source>
        <dbReference type="Proteomes" id="UP000595197"/>
    </source>
</evidence>
<feature type="domain" description="VOC" evidence="1">
    <location>
        <begin position="1"/>
        <end position="127"/>
    </location>
</feature>
<accession>A0ABX7B1H2</accession>
<dbReference type="InterPro" id="IPR037523">
    <property type="entry name" value="VOC_core"/>
</dbReference>
<dbReference type="Gene3D" id="3.10.180.10">
    <property type="entry name" value="2,3-Dihydroxybiphenyl 1,2-Dioxygenase, domain 1"/>
    <property type="match status" value="1"/>
</dbReference>
<dbReference type="InterPro" id="IPR029068">
    <property type="entry name" value="Glyas_Bleomycin-R_OHBP_Dase"/>
</dbReference>
<organism evidence="2 3">
    <name type="scientific">Skermanella cutis</name>
    <dbReference type="NCBI Taxonomy" id="2775420"/>
    <lineage>
        <taxon>Bacteria</taxon>
        <taxon>Pseudomonadati</taxon>
        <taxon>Pseudomonadota</taxon>
        <taxon>Alphaproteobacteria</taxon>
        <taxon>Rhodospirillales</taxon>
        <taxon>Azospirillaceae</taxon>
        <taxon>Skermanella</taxon>
    </lineage>
</organism>
<sequence length="139" mass="15155">MLSHVYVGITDFQRAFTFYDALMAELGYPLKFCEPENSWAGWMPKAGGRPLFVIGAPYDGQRAEPGNGHMVALLAPSREAVDRCHAIAMAAGGLDEGRPGLRPHYHPDYYGAYFRDPDGNKICVCCHDPVPASGADRPA</sequence>
<dbReference type="Proteomes" id="UP000595197">
    <property type="component" value="Chromosome"/>
</dbReference>
<protein>
    <submittedName>
        <fullName evidence="2">VOC family protein</fullName>
    </submittedName>
</protein>
<dbReference type="CDD" id="cd07262">
    <property type="entry name" value="VOC_like"/>
    <property type="match status" value="1"/>
</dbReference>
<evidence type="ECO:0000259" key="1">
    <source>
        <dbReference type="PROSITE" id="PS51819"/>
    </source>
</evidence>
<evidence type="ECO:0000313" key="2">
    <source>
        <dbReference type="EMBL" id="QQP88133.1"/>
    </source>
</evidence>
<keyword evidence="3" id="KW-1185">Reference proteome</keyword>
<proteinExistence type="predicted"/>
<dbReference type="RefSeq" id="WP_201072619.1">
    <property type="nucleotide sequence ID" value="NZ_CP067420.1"/>
</dbReference>
<dbReference type="EMBL" id="CP067420">
    <property type="protein sequence ID" value="QQP88133.1"/>
    <property type="molecule type" value="Genomic_DNA"/>
</dbReference>